<comment type="caution">
    <text evidence="1">The sequence shown here is derived from an EMBL/GenBank/DDBJ whole genome shotgun (WGS) entry which is preliminary data.</text>
</comment>
<dbReference type="EMBL" id="AYRZ02000010">
    <property type="protein sequence ID" value="PHT70134.1"/>
    <property type="molecule type" value="Genomic_DNA"/>
</dbReference>
<sequence>MIEGENVTSSSQVLTNYNLIKGDDFLNKDVSNDSKESGENMSKDVIHLGRDVELEGNFCKTKWIVQLRALRKKDPVPRNKRILKMKETSGMDGENKAALQRQNSVSCCSENIY</sequence>
<reference evidence="1 2" key="2">
    <citation type="journal article" date="2017" name="Genome Biol.">
        <title>New reference genome sequences of hot pepper reveal the massive evolution of plant disease-resistance genes by retroduplication.</title>
        <authorList>
            <person name="Kim S."/>
            <person name="Park J."/>
            <person name="Yeom S.I."/>
            <person name="Kim Y.M."/>
            <person name="Seo E."/>
            <person name="Kim K.T."/>
            <person name="Kim M.S."/>
            <person name="Lee J.M."/>
            <person name="Cheong K."/>
            <person name="Shin H.S."/>
            <person name="Kim S.B."/>
            <person name="Han K."/>
            <person name="Lee J."/>
            <person name="Park M."/>
            <person name="Lee H.A."/>
            <person name="Lee H.Y."/>
            <person name="Lee Y."/>
            <person name="Oh S."/>
            <person name="Lee J.H."/>
            <person name="Choi E."/>
            <person name="Choi E."/>
            <person name="Lee S.E."/>
            <person name="Jeon J."/>
            <person name="Kim H."/>
            <person name="Choi G."/>
            <person name="Song H."/>
            <person name="Lee J."/>
            <person name="Lee S.C."/>
            <person name="Kwon J.K."/>
            <person name="Lee H.Y."/>
            <person name="Koo N."/>
            <person name="Hong Y."/>
            <person name="Kim R.W."/>
            <person name="Kang W.H."/>
            <person name="Huh J.H."/>
            <person name="Kang B.C."/>
            <person name="Yang T.J."/>
            <person name="Lee Y.H."/>
            <person name="Bennetzen J.L."/>
            <person name="Choi D."/>
        </authorList>
    </citation>
    <scope>NUCLEOTIDE SEQUENCE [LARGE SCALE GENOMIC DNA]</scope>
    <source>
        <strain evidence="2">cv. CM334</strain>
    </source>
</reference>
<dbReference type="AlphaFoldDB" id="A0A2G2YK69"/>
<name>A0A2G2YK69_CAPAN</name>
<dbReference type="Proteomes" id="UP000222542">
    <property type="component" value="Unassembled WGS sequence"/>
</dbReference>
<proteinExistence type="predicted"/>
<gene>
    <name evidence="1" type="ORF">T459_25238</name>
</gene>
<protein>
    <submittedName>
        <fullName evidence="1">Uncharacterized protein</fullName>
    </submittedName>
</protein>
<organism evidence="1 2">
    <name type="scientific">Capsicum annuum</name>
    <name type="common">Capsicum pepper</name>
    <dbReference type="NCBI Taxonomy" id="4072"/>
    <lineage>
        <taxon>Eukaryota</taxon>
        <taxon>Viridiplantae</taxon>
        <taxon>Streptophyta</taxon>
        <taxon>Embryophyta</taxon>
        <taxon>Tracheophyta</taxon>
        <taxon>Spermatophyta</taxon>
        <taxon>Magnoliopsida</taxon>
        <taxon>eudicotyledons</taxon>
        <taxon>Gunneridae</taxon>
        <taxon>Pentapetalae</taxon>
        <taxon>asterids</taxon>
        <taxon>lamiids</taxon>
        <taxon>Solanales</taxon>
        <taxon>Solanaceae</taxon>
        <taxon>Solanoideae</taxon>
        <taxon>Capsiceae</taxon>
        <taxon>Capsicum</taxon>
    </lineage>
</organism>
<evidence type="ECO:0000313" key="2">
    <source>
        <dbReference type="Proteomes" id="UP000222542"/>
    </source>
</evidence>
<dbReference type="Gramene" id="PHT70134">
    <property type="protein sequence ID" value="PHT70134"/>
    <property type="gene ID" value="T459_25238"/>
</dbReference>
<keyword evidence="2" id="KW-1185">Reference proteome</keyword>
<evidence type="ECO:0000313" key="1">
    <source>
        <dbReference type="EMBL" id="PHT70134.1"/>
    </source>
</evidence>
<accession>A0A2G2YK69</accession>
<reference evidence="1 2" key="1">
    <citation type="journal article" date="2014" name="Nat. Genet.">
        <title>Genome sequence of the hot pepper provides insights into the evolution of pungency in Capsicum species.</title>
        <authorList>
            <person name="Kim S."/>
            <person name="Park M."/>
            <person name="Yeom S.I."/>
            <person name="Kim Y.M."/>
            <person name="Lee J.M."/>
            <person name="Lee H.A."/>
            <person name="Seo E."/>
            <person name="Choi J."/>
            <person name="Cheong K."/>
            <person name="Kim K.T."/>
            <person name="Jung K."/>
            <person name="Lee G.W."/>
            <person name="Oh S.K."/>
            <person name="Bae C."/>
            <person name="Kim S.B."/>
            <person name="Lee H.Y."/>
            <person name="Kim S.Y."/>
            <person name="Kim M.S."/>
            <person name="Kang B.C."/>
            <person name="Jo Y.D."/>
            <person name="Yang H.B."/>
            <person name="Jeong H.J."/>
            <person name="Kang W.H."/>
            <person name="Kwon J.K."/>
            <person name="Shin C."/>
            <person name="Lim J.Y."/>
            <person name="Park J.H."/>
            <person name="Huh J.H."/>
            <person name="Kim J.S."/>
            <person name="Kim B.D."/>
            <person name="Cohen O."/>
            <person name="Paran I."/>
            <person name="Suh M.C."/>
            <person name="Lee S.B."/>
            <person name="Kim Y.K."/>
            <person name="Shin Y."/>
            <person name="Noh S.J."/>
            <person name="Park J."/>
            <person name="Seo Y.S."/>
            <person name="Kwon S.Y."/>
            <person name="Kim H.A."/>
            <person name="Park J.M."/>
            <person name="Kim H.J."/>
            <person name="Choi S.B."/>
            <person name="Bosland P.W."/>
            <person name="Reeves G."/>
            <person name="Jo S.H."/>
            <person name="Lee B.W."/>
            <person name="Cho H.T."/>
            <person name="Choi H.S."/>
            <person name="Lee M.S."/>
            <person name="Yu Y."/>
            <person name="Do Choi Y."/>
            <person name="Park B.S."/>
            <person name="van Deynze A."/>
            <person name="Ashrafi H."/>
            <person name="Hill T."/>
            <person name="Kim W.T."/>
            <person name="Pai H.S."/>
            <person name="Ahn H.K."/>
            <person name="Yeam I."/>
            <person name="Giovannoni J.J."/>
            <person name="Rose J.K."/>
            <person name="Sorensen I."/>
            <person name="Lee S.J."/>
            <person name="Kim R.W."/>
            <person name="Choi I.Y."/>
            <person name="Choi B.S."/>
            <person name="Lim J.S."/>
            <person name="Lee Y.H."/>
            <person name="Choi D."/>
        </authorList>
    </citation>
    <scope>NUCLEOTIDE SEQUENCE [LARGE SCALE GENOMIC DNA]</scope>
    <source>
        <strain evidence="2">cv. CM334</strain>
    </source>
</reference>